<dbReference type="InterPro" id="IPR027417">
    <property type="entry name" value="P-loop_NTPase"/>
</dbReference>
<dbReference type="EC" id="2.7.7.7" evidence="1"/>
<evidence type="ECO:0000256" key="7">
    <source>
        <dbReference type="ARBA" id="ARBA00049244"/>
    </source>
</evidence>
<gene>
    <name evidence="10" type="ORF">SAMN02746019_00007790</name>
</gene>
<evidence type="ECO:0000256" key="4">
    <source>
        <dbReference type="ARBA" id="ARBA00022695"/>
    </source>
</evidence>
<evidence type="ECO:0000313" key="10">
    <source>
        <dbReference type="EMBL" id="SNB64116.1"/>
    </source>
</evidence>
<protein>
    <recommendedName>
        <fullName evidence="2">DNA polymerase III subunit delta'</fullName>
        <ecNumber evidence="1">2.7.7.7</ecNumber>
    </recommendedName>
</protein>
<evidence type="ECO:0000256" key="1">
    <source>
        <dbReference type="ARBA" id="ARBA00012417"/>
    </source>
</evidence>
<dbReference type="FunCoup" id="A0A212QWL7">
    <property type="interactions" value="114"/>
</dbReference>
<dbReference type="GO" id="GO:0008408">
    <property type="term" value="F:3'-5' exonuclease activity"/>
    <property type="evidence" value="ECO:0007669"/>
    <property type="project" value="InterPro"/>
</dbReference>
<evidence type="ECO:0000259" key="9">
    <source>
        <dbReference type="Pfam" id="PF09115"/>
    </source>
</evidence>
<dbReference type="PANTHER" id="PTHR11669:SF8">
    <property type="entry name" value="DNA POLYMERASE III SUBUNIT DELTA"/>
    <property type="match status" value="1"/>
</dbReference>
<dbReference type="AlphaFoldDB" id="A0A212QWL7"/>
<evidence type="ECO:0000256" key="6">
    <source>
        <dbReference type="ARBA" id="ARBA00022932"/>
    </source>
</evidence>
<dbReference type="Pfam" id="PF09115">
    <property type="entry name" value="DNApol3-delta_C"/>
    <property type="match status" value="1"/>
</dbReference>
<dbReference type="RefSeq" id="WP_088571031.1">
    <property type="nucleotide sequence ID" value="NZ_FYEK01000027.1"/>
</dbReference>
<dbReference type="InParanoid" id="A0A212QWL7"/>
<organism evidence="10 11">
    <name type="scientific">Thermoflexus hugenholtzii JAD2</name>
    <dbReference type="NCBI Taxonomy" id="877466"/>
    <lineage>
        <taxon>Bacteria</taxon>
        <taxon>Bacillati</taxon>
        <taxon>Chloroflexota</taxon>
        <taxon>Thermoflexia</taxon>
        <taxon>Thermoflexales</taxon>
        <taxon>Thermoflexaceae</taxon>
        <taxon>Thermoflexus</taxon>
    </lineage>
</organism>
<dbReference type="SUPFAM" id="SSF52540">
    <property type="entry name" value="P-loop containing nucleoside triphosphate hydrolases"/>
    <property type="match status" value="1"/>
</dbReference>
<dbReference type="InterPro" id="IPR015199">
    <property type="entry name" value="DNA_pol_III_delta_C"/>
</dbReference>
<dbReference type="GO" id="GO:0009360">
    <property type="term" value="C:DNA polymerase III complex"/>
    <property type="evidence" value="ECO:0007669"/>
    <property type="project" value="InterPro"/>
</dbReference>
<keyword evidence="4" id="KW-0548">Nucleotidyltransferase</keyword>
<evidence type="ECO:0000256" key="3">
    <source>
        <dbReference type="ARBA" id="ARBA00022679"/>
    </source>
</evidence>
<evidence type="ECO:0000256" key="2">
    <source>
        <dbReference type="ARBA" id="ARBA00014363"/>
    </source>
</evidence>
<dbReference type="EMBL" id="FYEK01000027">
    <property type="protein sequence ID" value="SNB64116.1"/>
    <property type="molecule type" value="Genomic_DNA"/>
</dbReference>
<reference evidence="11" key="1">
    <citation type="submission" date="2017-06" db="EMBL/GenBank/DDBJ databases">
        <authorList>
            <person name="Varghese N."/>
            <person name="Submissions S."/>
        </authorList>
    </citation>
    <scope>NUCLEOTIDE SEQUENCE [LARGE SCALE GENOMIC DNA]</scope>
    <source>
        <strain evidence="11">JAD2</strain>
    </source>
</reference>
<dbReference type="InterPro" id="IPR004622">
    <property type="entry name" value="DNA_pol_HolB"/>
</dbReference>
<dbReference type="Gene3D" id="3.40.50.300">
    <property type="entry name" value="P-loop containing nucleotide triphosphate hydrolases"/>
    <property type="match status" value="1"/>
</dbReference>
<dbReference type="Proteomes" id="UP000197025">
    <property type="component" value="Unassembled WGS sequence"/>
</dbReference>
<feature type="region of interest" description="Disordered" evidence="8">
    <location>
        <begin position="331"/>
        <end position="350"/>
    </location>
</feature>
<accession>A0A212QWL7</accession>
<keyword evidence="3" id="KW-0808">Transferase</keyword>
<evidence type="ECO:0000313" key="11">
    <source>
        <dbReference type="Proteomes" id="UP000197025"/>
    </source>
</evidence>
<evidence type="ECO:0000256" key="8">
    <source>
        <dbReference type="SAM" id="MobiDB-lite"/>
    </source>
</evidence>
<dbReference type="OrthoDB" id="9810148at2"/>
<evidence type="ECO:0000256" key="5">
    <source>
        <dbReference type="ARBA" id="ARBA00022705"/>
    </source>
</evidence>
<dbReference type="InterPro" id="IPR050238">
    <property type="entry name" value="DNA_Rep/Repair_Clamp_Loader"/>
</dbReference>
<keyword evidence="11" id="KW-1185">Reference proteome</keyword>
<dbReference type="FunFam" id="3.40.50.300:FF:001255">
    <property type="entry name" value="DNA polymerase III subunit delta"/>
    <property type="match status" value="1"/>
</dbReference>
<dbReference type="GO" id="GO:0006261">
    <property type="term" value="P:DNA-templated DNA replication"/>
    <property type="evidence" value="ECO:0007669"/>
    <property type="project" value="TreeGrafter"/>
</dbReference>
<dbReference type="NCBIfam" id="TIGR00678">
    <property type="entry name" value="holB"/>
    <property type="match status" value="1"/>
</dbReference>
<dbReference type="GO" id="GO:0003887">
    <property type="term" value="F:DNA-directed DNA polymerase activity"/>
    <property type="evidence" value="ECO:0007669"/>
    <property type="project" value="UniProtKB-KW"/>
</dbReference>
<dbReference type="GO" id="GO:0003677">
    <property type="term" value="F:DNA binding"/>
    <property type="evidence" value="ECO:0007669"/>
    <property type="project" value="InterPro"/>
</dbReference>
<keyword evidence="6" id="KW-0239">DNA-directed DNA polymerase</keyword>
<feature type="domain" description="DNA polymerase III delta subunit C-terminal" evidence="9">
    <location>
        <begin position="212"/>
        <end position="323"/>
    </location>
</feature>
<sequence>MGLARWVVGHRSVIRLLERQRAEGRIAHAYLFTGPPHVGRRTLAWAWGMALLCAESDPPCGSCRACRRMEAGHHPDALYVAPEGNSLKIDQIREVQRQLALTPVEGPYRVVLFDEAEKMTTEAANALLKTLEEPPSYAVLMLIAPSPESLLPTVVSRCQVLSLDPVPIAEIRQALQARWGVPAERADRLARRSGGRLGWAVQAAHDPEVAARYEERIRRIHELLTRGRWERFRFAEALAGEEEETRQAFLEAAMAWWRDVLYCAAGAALPLIHEEDRQRIQRVAERVGLAGARTALEATRRTWNALQRNANARLALEAMLLDWPFLPEEDFESDPMPAPALSSDVPGGPP</sequence>
<dbReference type="PANTHER" id="PTHR11669">
    <property type="entry name" value="REPLICATION FACTOR C / DNA POLYMERASE III GAMMA-TAU SUBUNIT"/>
    <property type="match status" value="1"/>
</dbReference>
<proteinExistence type="predicted"/>
<keyword evidence="5" id="KW-0235">DNA replication</keyword>
<comment type="catalytic activity">
    <reaction evidence="7">
        <text>DNA(n) + a 2'-deoxyribonucleoside 5'-triphosphate = DNA(n+1) + diphosphate</text>
        <dbReference type="Rhea" id="RHEA:22508"/>
        <dbReference type="Rhea" id="RHEA-COMP:17339"/>
        <dbReference type="Rhea" id="RHEA-COMP:17340"/>
        <dbReference type="ChEBI" id="CHEBI:33019"/>
        <dbReference type="ChEBI" id="CHEBI:61560"/>
        <dbReference type="ChEBI" id="CHEBI:173112"/>
        <dbReference type="EC" id="2.7.7.7"/>
    </reaction>
</comment>
<name>A0A212QWL7_9CHLR</name>
<dbReference type="Pfam" id="PF13177">
    <property type="entry name" value="DNA_pol3_delta2"/>
    <property type="match status" value="1"/>
</dbReference>